<protein>
    <submittedName>
        <fullName evidence="2">Uncharacterized protein</fullName>
    </submittedName>
</protein>
<reference evidence="3" key="1">
    <citation type="journal article" date="2019" name="Int. J. Syst. Evol. Microbiol.">
        <title>The Global Catalogue of Microorganisms (GCM) 10K type strain sequencing project: providing services to taxonomists for standard genome sequencing and annotation.</title>
        <authorList>
            <consortium name="The Broad Institute Genomics Platform"/>
            <consortium name="The Broad Institute Genome Sequencing Center for Infectious Disease"/>
            <person name="Wu L."/>
            <person name="Ma J."/>
        </authorList>
    </citation>
    <scope>NUCLEOTIDE SEQUENCE [LARGE SCALE GENOMIC DNA]</scope>
    <source>
        <strain evidence="3">KCTC 15012</strain>
    </source>
</reference>
<evidence type="ECO:0000256" key="1">
    <source>
        <dbReference type="SAM" id="Phobius"/>
    </source>
</evidence>
<keyword evidence="1" id="KW-1133">Transmembrane helix</keyword>
<dbReference type="EMBL" id="JBHUIY010000036">
    <property type="protein sequence ID" value="MFD2235096.1"/>
    <property type="molecule type" value="Genomic_DNA"/>
</dbReference>
<evidence type="ECO:0000313" key="2">
    <source>
        <dbReference type="EMBL" id="MFD2235096.1"/>
    </source>
</evidence>
<comment type="caution">
    <text evidence="2">The sequence shown here is derived from an EMBL/GenBank/DDBJ whole genome shotgun (WGS) entry which is preliminary data.</text>
</comment>
<keyword evidence="1" id="KW-0812">Transmembrane</keyword>
<dbReference type="Proteomes" id="UP001597296">
    <property type="component" value="Unassembled WGS sequence"/>
</dbReference>
<dbReference type="RefSeq" id="WP_377317955.1">
    <property type="nucleotide sequence ID" value="NZ_JBHUIY010000036.1"/>
</dbReference>
<evidence type="ECO:0000313" key="3">
    <source>
        <dbReference type="Proteomes" id="UP001597296"/>
    </source>
</evidence>
<keyword evidence="3" id="KW-1185">Reference proteome</keyword>
<sequence>MPPAPSSLADLGTAGLAGAILALAQTLTPLLQVVVLALTVLFLLQGVALRRRALRTRSPLPPGDDLP</sequence>
<accession>A0ABW5CDW6</accession>
<name>A0ABW5CDW6_9PROT</name>
<organism evidence="2 3">
    <name type="scientific">Phaeospirillum tilakii</name>
    <dbReference type="NCBI Taxonomy" id="741673"/>
    <lineage>
        <taxon>Bacteria</taxon>
        <taxon>Pseudomonadati</taxon>
        <taxon>Pseudomonadota</taxon>
        <taxon>Alphaproteobacteria</taxon>
        <taxon>Rhodospirillales</taxon>
        <taxon>Rhodospirillaceae</taxon>
        <taxon>Phaeospirillum</taxon>
    </lineage>
</organism>
<feature type="transmembrane region" description="Helical" evidence="1">
    <location>
        <begin position="30"/>
        <end position="49"/>
    </location>
</feature>
<proteinExistence type="predicted"/>
<gene>
    <name evidence="2" type="ORF">ACFSNB_14885</name>
</gene>
<keyword evidence="1" id="KW-0472">Membrane</keyword>